<dbReference type="EMBL" id="VNHX01000029">
    <property type="protein sequence ID" value="TYP88813.1"/>
    <property type="molecule type" value="Genomic_DNA"/>
</dbReference>
<evidence type="ECO:0000256" key="2">
    <source>
        <dbReference type="ARBA" id="ARBA00022723"/>
    </source>
</evidence>
<dbReference type="GO" id="GO:0046872">
    <property type="term" value="F:metal ion binding"/>
    <property type="evidence" value="ECO:0007669"/>
    <property type="project" value="UniProtKB-KW"/>
</dbReference>
<evidence type="ECO:0000313" key="5">
    <source>
        <dbReference type="EMBL" id="TYP88813.1"/>
    </source>
</evidence>
<sequence>MSDKVQLVDCPRDAIQGIHSFIPTGKKVAYLQRLIDSGLFDFLDFGSFVSAGAVPQMADSEDVVRAIGGKSATKLIAIIANERGAHTGKKYSAIDYLGYPFSMSETFQRRNTNRSIDEAFDTVKRCQEILDGGPALMIYVSMAFGNPYGDTWDPDIVLGWMEKLSNVGIGKFSIADTTAEASPEQIEQLFGQVRMEFPDAELSIHLHSRPANALSKVEAAYKAGCRIFEGAIMGYGGCPFAQDDLVGNIPSELLINRFGRSGHIAIDLLMDEFQQMLRHEL</sequence>
<comment type="similarity">
    <text evidence="1">Belongs to the HMG-CoA lyase family.</text>
</comment>
<dbReference type="PANTHER" id="PTHR42738">
    <property type="entry name" value="HYDROXYMETHYLGLUTARYL-COA LYASE"/>
    <property type="match status" value="1"/>
</dbReference>
<evidence type="ECO:0000313" key="6">
    <source>
        <dbReference type="Proteomes" id="UP000325105"/>
    </source>
</evidence>
<dbReference type="GO" id="GO:0004419">
    <property type="term" value="F:hydroxymethylglutaryl-CoA lyase activity"/>
    <property type="evidence" value="ECO:0007669"/>
    <property type="project" value="TreeGrafter"/>
</dbReference>
<feature type="domain" description="Pyruvate carboxyltransferase" evidence="4">
    <location>
        <begin position="4"/>
        <end position="270"/>
    </location>
</feature>
<organism evidence="5 6">
    <name type="scientific">Sphingobacterium allocomposti</name>
    <dbReference type="NCBI Taxonomy" id="415956"/>
    <lineage>
        <taxon>Bacteria</taxon>
        <taxon>Pseudomonadati</taxon>
        <taxon>Bacteroidota</taxon>
        <taxon>Sphingobacteriia</taxon>
        <taxon>Sphingobacteriales</taxon>
        <taxon>Sphingobacteriaceae</taxon>
        <taxon>Sphingobacterium</taxon>
    </lineage>
</organism>
<evidence type="ECO:0000256" key="3">
    <source>
        <dbReference type="ARBA" id="ARBA00023239"/>
    </source>
</evidence>
<dbReference type="InterPro" id="IPR043594">
    <property type="entry name" value="HMGL"/>
</dbReference>
<keyword evidence="3 5" id="KW-0456">Lyase</keyword>
<evidence type="ECO:0000259" key="4">
    <source>
        <dbReference type="PROSITE" id="PS50991"/>
    </source>
</evidence>
<proteinExistence type="inferred from homology"/>
<dbReference type="SUPFAM" id="SSF51569">
    <property type="entry name" value="Aldolase"/>
    <property type="match status" value="1"/>
</dbReference>
<dbReference type="GO" id="GO:0006552">
    <property type="term" value="P:L-leucine catabolic process"/>
    <property type="evidence" value="ECO:0007669"/>
    <property type="project" value="TreeGrafter"/>
</dbReference>
<dbReference type="PANTHER" id="PTHR42738:SF7">
    <property type="entry name" value="HYDROXYMETHYLGLUTARYL-COA LYASE"/>
    <property type="match status" value="1"/>
</dbReference>
<accession>A0A5S5CYH8</accession>
<comment type="caution">
    <text evidence="5">The sequence shown here is derived from an EMBL/GenBank/DDBJ whole genome shotgun (WGS) entry which is preliminary data.</text>
</comment>
<dbReference type="AlphaFoldDB" id="A0A5S5CYH8"/>
<gene>
    <name evidence="5" type="ORF">BC792_12919</name>
</gene>
<dbReference type="Gene3D" id="3.20.20.70">
    <property type="entry name" value="Aldolase class I"/>
    <property type="match status" value="1"/>
</dbReference>
<dbReference type="Pfam" id="PF00682">
    <property type="entry name" value="HMGL-like"/>
    <property type="match status" value="1"/>
</dbReference>
<keyword evidence="6" id="KW-1185">Reference proteome</keyword>
<dbReference type="OrthoDB" id="9784013at2"/>
<protein>
    <submittedName>
        <fullName evidence="5">Hydroxymethylglutaryl-CoA lyase</fullName>
    </submittedName>
</protein>
<keyword evidence="2" id="KW-0479">Metal-binding</keyword>
<dbReference type="Proteomes" id="UP000325105">
    <property type="component" value="Unassembled WGS sequence"/>
</dbReference>
<dbReference type="PROSITE" id="PS50991">
    <property type="entry name" value="PYR_CT"/>
    <property type="match status" value="1"/>
</dbReference>
<dbReference type="InterPro" id="IPR013785">
    <property type="entry name" value="Aldolase_TIM"/>
</dbReference>
<dbReference type="GO" id="GO:0046951">
    <property type="term" value="P:ketone body biosynthetic process"/>
    <property type="evidence" value="ECO:0007669"/>
    <property type="project" value="TreeGrafter"/>
</dbReference>
<name>A0A5S5CYH8_9SPHI</name>
<evidence type="ECO:0000256" key="1">
    <source>
        <dbReference type="ARBA" id="ARBA00009405"/>
    </source>
</evidence>
<dbReference type="InterPro" id="IPR000891">
    <property type="entry name" value="PYR_CT"/>
</dbReference>
<reference evidence="5 6" key="1">
    <citation type="submission" date="2019-07" db="EMBL/GenBank/DDBJ databases">
        <title>Genomic Encyclopedia of Archaeal and Bacterial Type Strains, Phase II (KMG-II): from individual species to whole genera.</title>
        <authorList>
            <person name="Goeker M."/>
        </authorList>
    </citation>
    <scope>NUCLEOTIDE SEQUENCE [LARGE SCALE GENOMIC DNA]</scope>
    <source>
        <strain evidence="5 6">DSM 18850</strain>
    </source>
</reference>